<name>A0ABT1XZ74_9FIRM</name>
<feature type="domain" description="RNase III" evidence="7">
    <location>
        <begin position="1"/>
        <end position="132"/>
    </location>
</feature>
<dbReference type="EC" id="3.1.26.-" evidence="6"/>
<keyword evidence="6" id="KW-0699">rRNA-binding</keyword>
<proteinExistence type="inferred from homology"/>
<keyword evidence="2 6" id="KW-0698">rRNA processing</keyword>
<evidence type="ECO:0000256" key="6">
    <source>
        <dbReference type="HAMAP-Rule" id="MF_01468"/>
    </source>
</evidence>
<dbReference type="InterPro" id="IPR008226">
    <property type="entry name" value="Mini3_fam"/>
</dbReference>
<dbReference type="SMART" id="SM00535">
    <property type="entry name" value="RIBOc"/>
    <property type="match status" value="1"/>
</dbReference>
<keyword evidence="9" id="KW-1185">Reference proteome</keyword>
<evidence type="ECO:0000256" key="1">
    <source>
        <dbReference type="ARBA" id="ARBA00022517"/>
    </source>
</evidence>
<keyword evidence="6" id="KW-0460">Magnesium</keyword>
<evidence type="ECO:0000256" key="3">
    <source>
        <dbReference type="ARBA" id="ARBA00022722"/>
    </source>
</evidence>
<gene>
    <name evidence="6" type="primary">mrnC</name>
    <name evidence="8" type="ORF">NVS47_00075</name>
</gene>
<comment type="subunit">
    <text evidence="6">Homodimer.</text>
</comment>
<comment type="function">
    <text evidence="6">Involved in correct processing of both the 5' and 3' ends of 23S rRNA precursor. Processes 30S rRNA precursor transcript even in absence of ribonuclease 3 (Rnc); Rnc processes 30S rRNA into smaller rRNA precursors.</text>
</comment>
<dbReference type="PIRSF" id="PIRSF005520">
    <property type="entry name" value="UCP005520"/>
    <property type="match status" value="1"/>
</dbReference>
<comment type="caution">
    <text evidence="8">The sequence shown here is derived from an EMBL/GenBank/DDBJ whole genome shotgun (WGS) entry which is preliminary data.</text>
</comment>
<comment type="subcellular location">
    <subcellularLocation>
        <location evidence="6">Cytoplasm</location>
    </subcellularLocation>
</comment>
<keyword evidence="5 6" id="KW-0378">Hydrolase</keyword>
<protein>
    <recommendedName>
        <fullName evidence="6">Mini-ribonuclease 3</fullName>
        <shortName evidence="6">Mini-3</shortName>
        <shortName evidence="6">Mini-RNase 3</shortName>
        <ecNumber evidence="6">3.1.26.-</ecNumber>
    </recommendedName>
    <alternativeName>
        <fullName evidence="6">Mini-RNase III</fullName>
        <shortName evidence="6">Mini-III</shortName>
    </alternativeName>
</protein>
<reference evidence="8 9" key="1">
    <citation type="submission" date="2022-08" db="EMBL/GenBank/DDBJ databases">
        <title>Proteogenomics of the novel Dehalobacterium formicoaceticum strain EZ94 highlights a key role of methyltransferases during anaerobic dichloromethane degradation.</title>
        <authorList>
            <person name="Wasmund K."/>
        </authorList>
    </citation>
    <scope>NUCLEOTIDE SEQUENCE [LARGE SCALE GENOMIC DNA]</scope>
    <source>
        <strain evidence="8 9">EZ94</strain>
    </source>
</reference>
<keyword evidence="3 6" id="KW-0540">Nuclease</keyword>
<dbReference type="InterPro" id="IPR036389">
    <property type="entry name" value="RNase_III_sf"/>
</dbReference>
<dbReference type="PANTHER" id="PTHR34276:SF1">
    <property type="entry name" value="MINI-RIBONUCLEASE 3"/>
    <property type="match status" value="1"/>
</dbReference>
<dbReference type="SUPFAM" id="SSF69065">
    <property type="entry name" value="RNase III domain-like"/>
    <property type="match status" value="1"/>
</dbReference>
<dbReference type="EMBL" id="JANPWE010000001">
    <property type="protein sequence ID" value="MCR6543932.1"/>
    <property type="molecule type" value="Genomic_DNA"/>
</dbReference>
<keyword evidence="6" id="KW-0694">RNA-binding</keyword>
<sequence>MNKDQAVINPELLPALTLAYIGDAVYELWVRKHLVTQGCIRVNTLHHQAIKYVNAAAQSELAGRLAPLLDDREMQIFKKGRNAKSGRQPKNMEMIDYRRATGLEALVGYLYLLNKEDKLEQIFMILLEMIENPPADHS</sequence>
<evidence type="ECO:0000313" key="9">
    <source>
        <dbReference type="Proteomes" id="UP001524944"/>
    </source>
</evidence>
<evidence type="ECO:0000259" key="7">
    <source>
        <dbReference type="SMART" id="SM00535"/>
    </source>
</evidence>
<evidence type="ECO:0000313" key="8">
    <source>
        <dbReference type="EMBL" id="MCR6543932.1"/>
    </source>
</evidence>
<evidence type="ECO:0000256" key="2">
    <source>
        <dbReference type="ARBA" id="ARBA00022552"/>
    </source>
</evidence>
<keyword evidence="4 6" id="KW-0255">Endonuclease</keyword>
<keyword evidence="1 6" id="KW-0690">Ribosome biogenesis</keyword>
<accession>A0ABT1XZ74</accession>
<comment type="cofactor">
    <cofactor evidence="6">
        <name>Mg(2+)</name>
        <dbReference type="ChEBI" id="CHEBI:18420"/>
    </cofactor>
</comment>
<evidence type="ECO:0000256" key="4">
    <source>
        <dbReference type="ARBA" id="ARBA00022759"/>
    </source>
</evidence>
<keyword evidence="6" id="KW-0963">Cytoplasm</keyword>
<dbReference type="Gene3D" id="1.10.1520.10">
    <property type="entry name" value="Ribonuclease III domain"/>
    <property type="match status" value="1"/>
</dbReference>
<dbReference type="InterPro" id="IPR000999">
    <property type="entry name" value="RNase_III_dom"/>
</dbReference>
<dbReference type="RefSeq" id="WP_257911419.1">
    <property type="nucleotide sequence ID" value="NZ_JANPWE010000001.1"/>
</dbReference>
<dbReference type="HAMAP" id="MF_01468">
    <property type="entry name" value="RNase_Mini_III"/>
    <property type="match status" value="1"/>
</dbReference>
<organism evidence="8 9">
    <name type="scientific">Dehalobacterium formicoaceticum</name>
    <dbReference type="NCBI Taxonomy" id="51515"/>
    <lineage>
        <taxon>Bacteria</taxon>
        <taxon>Bacillati</taxon>
        <taxon>Bacillota</taxon>
        <taxon>Clostridia</taxon>
        <taxon>Eubacteriales</taxon>
        <taxon>Peptococcaceae</taxon>
        <taxon>Dehalobacterium</taxon>
    </lineage>
</organism>
<feature type="active site" evidence="6">
    <location>
        <position position="23"/>
    </location>
</feature>
<dbReference type="Pfam" id="PF00636">
    <property type="entry name" value="Ribonuclease_3"/>
    <property type="match status" value="1"/>
</dbReference>
<comment type="similarity">
    <text evidence="6">Belongs to the MrnC RNase family.</text>
</comment>
<evidence type="ECO:0000256" key="5">
    <source>
        <dbReference type="ARBA" id="ARBA00022801"/>
    </source>
</evidence>
<dbReference type="Proteomes" id="UP001524944">
    <property type="component" value="Unassembled WGS sequence"/>
</dbReference>
<dbReference type="PANTHER" id="PTHR34276">
    <property type="entry name" value="MINI-RIBONUCLEASE 3"/>
    <property type="match status" value="1"/>
</dbReference>